<dbReference type="GO" id="GO:0010499">
    <property type="term" value="P:proteasomal ubiquitin-independent protein catabolic process"/>
    <property type="evidence" value="ECO:0007669"/>
    <property type="project" value="TreeGrafter"/>
</dbReference>
<feature type="compositionally biased region" description="Polar residues" evidence="8">
    <location>
        <begin position="1930"/>
        <end position="1940"/>
    </location>
</feature>
<dbReference type="SUPFAM" id="SSF50405">
    <property type="entry name" value="Actin-crosslinking proteins"/>
    <property type="match status" value="1"/>
</dbReference>
<comment type="subcellular location">
    <subcellularLocation>
        <location evidence="1">Nucleus</location>
        <location evidence="1">Nucleolus</location>
    </subcellularLocation>
</comment>
<dbReference type="Pfam" id="PF06229">
    <property type="entry name" value="FRG1"/>
    <property type="match status" value="1"/>
</dbReference>
<dbReference type="InterPro" id="IPR021843">
    <property type="entry name" value="PSME4_C"/>
</dbReference>
<comment type="similarity">
    <text evidence="3">Belongs to the FRG1 family.</text>
</comment>
<dbReference type="PANTHER" id="PTHR32170:SF3">
    <property type="entry name" value="PROTEASOME ACTIVATOR COMPLEX SUBUNIT 4"/>
    <property type="match status" value="1"/>
</dbReference>
<feature type="compositionally biased region" description="Low complexity" evidence="8">
    <location>
        <begin position="2095"/>
        <end position="2116"/>
    </location>
</feature>
<keyword evidence="5" id="KW-0227">DNA damage</keyword>
<dbReference type="VEuPathDB" id="FungiDB:BTJ68_07188"/>
<evidence type="ECO:0000256" key="3">
    <source>
        <dbReference type="ARBA" id="ARBA00010878"/>
    </source>
</evidence>
<organism evidence="12 13">
    <name type="scientific">Hortaea werneckii</name>
    <name type="common">Black yeast</name>
    <name type="synonym">Cladosporium werneckii</name>
    <dbReference type="NCBI Taxonomy" id="91943"/>
    <lineage>
        <taxon>Eukaryota</taxon>
        <taxon>Fungi</taxon>
        <taxon>Dikarya</taxon>
        <taxon>Ascomycota</taxon>
        <taxon>Pezizomycotina</taxon>
        <taxon>Dothideomycetes</taxon>
        <taxon>Dothideomycetidae</taxon>
        <taxon>Mycosphaerellales</taxon>
        <taxon>Teratosphaeriaceae</taxon>
        <taxon>Hortaea</taxon>
    </lineage>
</organism>
<proteinExistence type="inferred from homology"/>
<evidence type="ECO:0000256" key="5">
    <source>
        <dbReference type="ARBA" id="ARBA00022763"/>
    </source>
</evidence>
<protein>
    <recommendedName>
        <fullName evidence="14">Proteasome activator subunit 4</fullName>
    </recommendedName>
</protein>
<dbReference type="InterPro" id="IPR010414">
    <property type="entry name" value="FRG1"/>
</dbReference>
<comment type="similarity">
    <text evidence="2">Belongs to the BLM10 family.</text>
</comment>
<evidence type="ECO:0000259" key="10">
    <source>
        <dbReference type="Pfam" id="PF16507"/>
    </source>
</evidence>
<evidence type="ECO:0000256" key="4">
    <source>
        <dbReference type="ARBA" id="ARBA00022737"/>
    </source>
</evidence>
<feature type="region of interest" description="Disordered" evidence="8">
    <location>
        <begin position="964"/>
        <end position="1003"/>
    </location>
</feature>
<feature type="region of interest" description="Disordered" evidence="8">
    <location>
        <begin position="1"/>
        <end position="44"/>
    </location>
</feature>
<dbReference type="InterPro" id="IPR032372">
    <property type="entry name" value="Blm10_N"/>
</dbReference>
<keyword evidence="7" id="KW-0539">Nucleus</keyword>
<keyword evidence="6" id="KW-0234">DNA repair</keyword>
<feature type="domain" description="Proteasome activator Blm10 middle HEAT repeats region" evidence="10">
    <location>
        <begin position="399"/>
        <end position="951"/>
    </location>
</feature>
<gene>
    <name evidence="12" type="ORF">D0862_09928</name>
</gene>
<evidence type="ECO:0000259" key="9">
    <source>
        <dbReference type="Pfam" id="PF11919"/>
    </source>
</evidence>
<reference evidence="12 13" key="1">
    <citation type="journal article" date="2018" name="BMC Genomics">
        <title>Genomic evidence for intraspecific hybridization in a clonal and extremely halotolerant yeast.</title>
        <authorList>
            <person name="Gostincar C."/>
            <person name="Stajich J.E."/>
            <person name="Zupancic J."/>
            <person name="Zalar P."/>
            <person name="Gunde-Cimerman N."/>
        </authorList>
    </citation>
    <scope>NUCLEOTIDE SEQUENCE [LARGE SCALE GENOMIC DNA]</scope>
    <source>
        <strain evidence="12 13">EXF-171</strain>
    </source>
</reference>
<feature type="region of interest" description="Disordered" evidence="8">
    <location>
        <begin position="1914"/>
        <end position="1941"/>
    </location>
</feature>
<dbReference type="SUPFAM" id="SSF48371">
    <property type="entry name" value="ARM repeat"/>
    <property type="match status" value="1"/>
</dbReference>
<accession>A0A3M7FQF1</accession>
<evidence type="ECO:0000313" key="12">
    <source>
        <dbReference type="EMBL" id="RMY90581.1"/>
    </source>
</evidence>
<dbReference type="Pfam" id="PF11919">
    <property type="entry name" value="PSME4_C"/>
    <property type="match status" value="1"/>
</dbReference>
<dbReference type="VEuPathDB" id="FungiDB:BTJ68_07189"/>
<evidence type="ECO:0000259" key="11">
    <source>
        <dbReference type="Pfam" id="PF16547"/>
    </source>
</evidence>
<feature type="domain" description="Proteasome activator complex subunit 4 C-terminal" evidence="9">
    <location>
        <begin position="1945"/>
        <end position="2013"/>
    </location>
</feature>
<evidence type="ECO:0008006" key="14">
    <source>
        <dbReference type="Google" id="ProtNLM"/>
    </source>
</evidence>
<dbReference type="InterPro" id="IPR008999">
    <property type="entry name" value="Actin-crosslinking"/>
</dbReference>
<dbReference type="GO" id="GO:0005829">
    <property type="term" value="C:cytosol"/>
    <property type="evidence" value="ECO:0007669"/>
    <property type="project" value="TreeGrafter"/>
</dbReference>
<dbReference type="InterPro" id="IPR016024">
    <property type="entry name" value="ARM-type_fold"/>
</dbReference>
<dbReference type="CDD" id="cd23339">
    <property type="entry name" value="beta-trefoil_FSCN_fungal_FRG1-like"/>
    <property type="match status" value="1"/>
</dbReference>
<dbReference type="Pfam" id="PF16507">
    <property type="entry name" value="HEAT_PSME4_mid"/>
    <property type="match status" value="1"/>
</dbReference>
<evidence type="ECO:0000256" key="7">
    <source>
        <dbReference type="ARBA" id="ARBA00023242"/>
    </source>
</evidence>
<dbReference type="InterPro" id="IPR035309">
    <property type="entry name" value="PSME4"/>
</dbReference>
<sequence>MAANGAHHDRITELHAGGHSGSGGSNEASRATSPGPAASGIDRGDADLSVDIARLGRTRPRIFPYEKYLPYETETREQREADVNEMIKNLYVAVASGDFVPGAVHWTKEIRGWMSLKFDLTKNQRIALVKLYYELCLAPGLEYAVAERFASMFMVLTKRKHYLRPGVDLVLDWRPLYKELKVFVLPSESSTQNTYSSKRNVRTLTKLCTFAQLFFDPREIPAMLDEFLPYYSMSFSEHAFVVLGLLNLLLPTSAPPDGEEKLQPQYYLPTFFHLWATVNRSMMVDMRFLDIFSRQARDCLGSEVVPFGPYGLFSEEQSSLIYTAVLRLLEIPVGQATTPYSGSVDLGAGTALFLERDPRKHPVSHSIARWIVMSLSPHCVSPATESNPNNKSRSVLHQLEALIQGIETFFHPSNSGSWTKPLSQLIYYLSDFFVMRWNREQSGEYVVPEDRKLNEEVRRRFVLCLRDVVFMGIYAKSGTAMNYSLSTLQSLAYLEPTLILPGALQRIYPAMQGLVEVHRTVSSIRALQMLSRIIATTKGFRCHLTTLLGLALPGIDANDLDKTMHSLAFIQSVCYNIPLHDLSKTPRLETSELNGDYEMIDDDSSVRPSSDSAGTALAVEWITSQVARFETEGPGIEIDYSSELTPEDEETILKSSTAGFAEFVISFLGRVFTLLQNLPDAARVKSGSPEENVVNTLPAAFSPLLASLSPELYDIALEHVAKFVSNHVVHQARDAMAFIVNALVKISPRKALHRLLPDLMTSIRTEISENGAGSTRTTGSEILPRDRALVWNVSLLSMCVVHVGRDVLDFQEELFDLANFMQDNCRGIPLVHVSNFVHHLLLNLTVTYTMDYRLFEKQDMRHGGLTPDCWGKVPDPAELNINWHVPSHEEIDFAVKVFEAQAGRALKALGELIKDDGSVIKRDGVGKDWSDEMSRNLVLLRLTISGCSRLFRSEDGTVSPEYTMVEKESSGEEMEVERAGRTGKKDTGADDETEDDLLGLGPQEEDEKVKRTFHYPTGYPLEIGSPQYETVHNLRKRAGEMLHRVHSFLVKNQEDDVPCFNALYTAYRSWFVDIGIERSAHVLDRLTRLLSADIHPYKFSGTRKQYPRPLLIRRANLYHFQRVRFNEHPRAASELDKTLLLDLAHSCTSIYTDIRRTAQSAGEQAVKSLIGAKPLMIPPLLDALEDALKKNEHPRIKGAVFSLMFGSLNKTLGRNWRFAPRMIRLFIRVSETDRPSIQKLVGGTSFAIQDMTKAMDRMVVLDEATLDAIWPGDDEDRESASSSPCTIARSKDEARSLVPAKKARFQKRRAVVEGKKAELAKELIEQVRNSHWKKASRTAVMVIGLDYRFETVASDGMLELVVKGVIDPHPSLRTLYATSLNAIFSLAQTRALVGHKYENYLLDAQQDPDEVSVPCPREDPGWTQRYLDSFAQPEAEAYIDGDYPGWLVWQKTMRAFRTGPSQLKYDDVEQHVRRTMGAQIDRHWLSTYFGYMKQEPRDQTADRFRMSSSMIVAYAMDLMADGLTKATWDDFKDLTKAVYGDGTDKHQHRAMAEIMGAMLSSSEDFETELKTQVWDFAFPIVRRIFTDGLTPENSSYWSTFVTLVVGGKDPRRAWPLVDWLAGFRLDMDTNAAFKESSKITLLHLIISALGWHFQLHRPIVEDFLAHIDHPYKQVREVMGGTLATIFKTRYHESYKDIPTLLETQKAASSIGTRPYQPTEEFTGIVRNVLDRLETWRKERPAGIQTPTSYTQASKTVLLWLDTSLSSYDSTVLVPFFPGAFMEQLLHMMDVKEDPELQSLAYHVFRHLPNIPHRPGEDDAFVASLIKIGKEAPFWHQRLRVLINIQVIYFRHLFLMPEKQSRDLMKCVRDMLHDAQLEVRLGAAATLSGMVRCSPVGFRQEAIRDLKKHFTNLLINNPLPKKPSKGAPADSTGTSTPTPESNRLVLTRHAAVLGLGALVQAFPYTSPPPDWLPEVLATLAGRAASDPGTVGKSVKSILSEFKKTRQDTWQIDMKERLVSATSSCGLAPGSNPVISGPSSFSLVESPSALEALNVTSTRSTMVKPLAFKGEKPKKRKRTQKDEAGDSKEDGAPNPKTVATTATTTTHASQQQQQQQADDAAEDENWVSAEHLSDIAGPIMFVLPTPTRSPSHPPTSLSVDQLGKVFAQKIENLVEGLPDSAEPHDVRQVWIATRVVGSEGDFTFKGHHGRFLACDRFGLVTATREAMGPEERFCLRPVGGGGDAGGEGGGNGLFEVQSGRGTYISVGQGGGEEDADAVALPEVRGDAEEAGENTRIRIRMQARFKPKHKVEKAEKVRAKISRKELEEEVGRRLDDEEVRKLKRARREGNYHEAMLDVKVKGKHDKFA</sequence>
<keyword evidence="4" id="KW-0677">Repeat</keyword>
<comment type="caution">
    <text evidence="12">The sequence shown here is derived from an EMBL/GenBank/DDBJ whole genome shotgun (WGS) entry which is preliminary data.</text>
</comment>
<dbReference type="EMBL" id="QWIQ01000379">
    <property type="protein sequence ID" value="RMY90581.1"/>
    <property type="molecule type" value="Genomic_DNA"/>
</dbReference>
<dbReference type="GO" id="GO:0070628">
    <property type="term" value="F:proteasome binding"/>
    <property type="evidence" value="ECO:0007669"/>
    <property type="project" value="InterPro"/>
</dbReference>
<feature type="compositionally biased region" description="Basic and acidic residues" evidence="8">
    <location>
        <begin position="1"/>
        <end position="13"/>
    </location>
</feature>
<name>A0A3M7FQF1_HORWE</name>
<feature type="compositionally biased region" description="Basic and acidic residues" evidence="8">
    <location>
        <begin position="2078"/>
        <end position="2089"/>
    </location>
</feature>
<feature type="compositionally biased region" description="Basic and acidic residues" evidence="8">
    <location>
        <begin position="964"/>
        <end position="988"/>
    </location>
</feature>
<feature type="region of interest" description="Disordered" evidence="8">
    <location>
        <begin position="2062"/>
        <end position="2122"/>
    </location>
</feature>
<evidence type="ECO:0000256" key="6">
    <source>
        <dbReference type="ARBA" id="ARBA00023204"/>
    </source>
</evidence>
<evidence type="ECO:0000256" key="8">
    <source>
        <dbReference type="SAM" id="MobiDB-lite"/>
    </source>
</evidence>
<dbReference type="PANTHER" id="PTHR32170">
    <property type="entry name" value="PROTEASOME ACTIVATOR COMPLEX SUBUNIT 4"/>
    <property type="match status" value="1"/>
</dbReference>
<dbReference type="GO" id="GO:0006281">
    <property type="term" value="P:DNA repair"/>
    <property type="evidence" value="ECO:0007669"/>
    <property type="project" value="UniProtKB-KW"/>
</dbReference>
<dbReference type="GO" id="GO:0005730">
    <property type="term" value="C:nucleolus"/>
    <property type="evidence" value="ECO:0007669"/>
    <property type="project" value="UniProtKB-SubCell"/>
</dbReference>
<evidence type="ECO:0000256" key="1">
    <source>
        <dbReference type="ARBA" id="ARBA00004604"/>
    </source>
</evidence>
<dbReference type="Pfam" id="PF16547">
    <property type="entry name" value="BLM10_N"/>
    <property type="match status" value="1"/>
</dbReference>
<evidence type="ECO:0000313" key="13">
    <source>
        <dbReference type="Proteomes" id="UP000281468"/>
    </source>
</evidence>
<feature type="domain" description="Proteasome activator Blm10 N-terminal" evidence="11">
    <location>
        <begin position="25"/>
        <end position="102"/>
    </location>
</feature>
<dbReference type="GO" id="GO:0016504">
    <property type="term" value="F:peptidase activator activity"/>
    <property type="evidence" value="ECO:0007669"/>
    <property type="project" value="InterPro"/>
</dbReference>
<evidence type="ECO:0000256" key="2">
    <source>
        <dbReference type="ARBA" id="ARBA00005739"/>
    </source>
</evidence>
<dbReference type="Gene3D" id="2.80.10.50">
    <property type="match status" value="1"/>
</dbReference>
<dbReference type="Proteomes" id="UP000281468">
    <property type="component" value="Unassembled WGS sequence"/>
</dbReference>
<dbReference type="InterPro" id="IPR032430">
    <property type="entry name" value="Blm10_mid"/>
</dbReference>